<dbReference type="EMBL" id="JANPWB010000004">
    <property type="protein sequence ID" value="KAJ1193797.1"/>
    <property type="molecule type" value="Genomic_DNA"/>
</dbReference>
<keyword evidence="2" id="KW-1185">Reference proteome</keyword>
<dbReference type="Proteomes" id="UP001066276">
    <property type="component" value="Chromosome 2_2"/>
</dbReference>
<evidence type="ECO:0000313" key="1">
    <source>
        <dbReference type="EMBL" id="KAJ1193797.1"/>
    </source>
</evidence>
<reference evidence="1" key="1">
    <citation type="journal article" date="2022" name="bioRxiv">
        <title>Sequencing and chromosome-scale assembly of the giantPleurodeles waltlgenome.</title>
        <authorList>
            <person name="Brown T."/>
            <person name="Elewa A."/>
            <person name="Iarovenko S."/>
            <person name="Subramanian E."/>
            <person name="Araus A.J."/>
            <person name="Petzold A."/>
            <person name="Susuki M."/>
            <person name="Suzuki K.-i.T."/>
            <person name="Hayashi T."/>
            <person name="Toyoda A."/>
            <person name="Oliveira C."/>
            <person name="Osipova E."/>
            <person name="Leigh N.D."/>
            <person name="Simon A."/>
            <person name="Yun M.H."/>
        </authorList>
    </citation>
    <scope>NUCLEOTIDE SEQUENCE</scope>
    <source>
        <strain evidence="1">20211129_DDA</strain>
        <tissue evidence="1">Liver</tissue>
    </source>
</reference>
<proteinExistence type="predicted"/>
<comment type="caution">
    <text evidence="1">The sequence shown here is derived from an EMBL/GenBank/DDBJ whole genome shotgun (WGS) entry which is preliminary data.</text>
</comment>
<accession>A0AAV7UZ32</accession>
<gene>
    <name evidence="1" type="ORF">NDU88_003093</name>
</gene>
<organism evidence="1 2">
    <name type="scientific">Pleurodeles waltl</name>
    <name type="common">Iberian ribbed newt</name>
    <dbReference type="NCBI Taxonomy" id="8319"/>
    <lineage>
        <taxon>Eukaryota</taxon>
        <taxon>Metazoa</taxon>
        <taxon>Chordata</taxon>
        <taxon>Craniata</taxon>
        <taxon>Vertebrata</taxon>
        <taxon>Euteleostomi</taxon>
        <taxon>Amphibia</taxon>
        <taxon>Batrachia</taxon>
        <taxon>Caudata</taxon>
        <taxon>Salamandroidea</taxon>
        <taxon>Salamandridae</taxon>
        <taxon>Pleurodelinae</taxon>
        <taxon>Pleurodeles</taxon>
    </lineage>
</organism>
<protein>
    <submittedName>
        <fullName evidence="1">Uncharacterized protein</fullName>
    </submittedName>
</protein>
<evidence type="ECO:0000313" key="2">
    <source>
        <dbReference type="Proteomes" id="UP001066276"/>
    </source>
</evidence>
<sequence>MGPGGLPSIHLVYVRLQAFVVVDERSHRLGPEGVARAARLFTLFSPFFLIGAGVPFSCVWSWDLFPGAVALVRAHSASLVVSGHPLRGRQRPRPLWSLGAPLAPLSAPRSTTGSACLPHSVGVTHRAARSASASLIPVAVILHRRYLRAGARRRSSSACAFPPSGCLDVPRKPVSRARLQPLH</sequence>
<name>A0AAV7UZ32_PLEWA</name>
<dbReference type="AlphaFoldDB" id="A0AAV7UZ32"/>